<dbReference type="EMBL" id="CALNXI010000248">
    <property type="protein sequence ID" value="CAH3023145.1"/>
    <property type="molecule type" value="Genomic_DNA"/>
</dbReference>
<feature type="non-terminal residue" evidence="1">
    <location>
        <position position="1"/>
    </location>
</feature>
<keyword evidence="2" id="KW-1185">Reference proteome</keyword>
<sequence length="85" mass="10077">RFLGHVLRLPENEPVRDFVMYVPTYGRKKPGRQRTLFTNYIHCLLGDPDNLLNDNQLLEMAQDRYQWRKLVVDSDSTISFDQPPQ</sequence>
<dbReference type="Proteomes" id="UP001159427">
    <property type="component" value="Unassembled WGS sequence"/>
</dbReference>
<protein>
    <submittedName>
        <fullName evidence="1">Uncharacterized protein</fullName>
    </submittedName>
</protein>
<reference evidence="1 2" key="1">
    <citation type="submission" date="2022-05" db="EMBL/GenBank/DDBJ databases">
        <authorList>
            <consortium name="Genoscope - CEA"/>
            <person name="William W."/>
        </authorList>
    </citation>
    <scope>NUCLEOTIDE SEQUENCE [LARGE SCALE GENOMIC DNA]</scope>
</reference>
<evidence type="ECO:0000313" key="2">
    <source>
        <dbReference type="Proteomes" id="UP001159427"/>
    </source>
</evidence>
<feature type="non-terminal residue" evidence="1">
    <location>
        <position position="85"/>
    </location>
</feature>
<comment type="caution">
    <text evidence="1">The sequence shown here is derived from an EMBL/GenBank/DDBJ whole genome shotgun (WGS) entry which is preliminary data.</text>
</comment>
<proteinExistence type="predicted"/>
<accession>A0ABN8M4U3</accession>
<organism evidence="1 2">
    <name type="scientific">Porites evermanni</name>
    <dbReference type="NCBI Taxonomy" id="104178"/>
    <lineage>
        <taxon>Eukaryota</taxon>
        <taxon>Metazoa</taxon>
        <taxon>Cnidaria</taxon>
        <taxon>Anthozoa</taxon>
        <taxon>Hexacorallia</taxon>
        <taxon>Scleractinia</taxon>
        <taxon>Fungiina</taxon>
        <taxon>Poritidae</taxon>
        <taxon>Porites</taxon>
    </lineage>
</organism>
<gene>
    <name evidence="1" type="ORF">PEVE_00018190</name>
</gene>
<evidence type="ECO:0000313" key="1">
    <source>
        <dbReference type="EMBL" id="CAH3023145.1"/>
    </source>
</evidence>
<name>A0ABN8M4U3_9CNID</name>